<gene>
    <name evidence="3" type="ORF">EB796_009115</name>
</gene>
<dbReference type="InterPro" id="IPR018888">
    <property type="entry name" value="UPF0561"/>
</dbReference>
<name>A0A7J7K3J0_BUGNE</name>
<dbReference type="OrthoDB" id="10033037at2759"/>
<feature type="compositionally biased region" description="Polar residues" evidence="2">
    <location>
        <begin position="64"/>
        <end position="76"/>
    </location>
</feature>
<comment type="caution">
    <text evidence="3">The sequence shown here is derived from an EMBL/GenBank/DDBJ whole genome shotgun (WGS) entry which is preliminary data.</text>
</comment>
<keyword evidence="4" id="KW-1185">Reference proteome</keyword>
<proteinExistence type="inferred from homology"/>
<dbReference type="PANTHER" id="PTHR34256:SF1">
    <property type="entry name" value="UPF0561 PROTEIN C2ORF68"/>
    <property type="match status" value="1"/>
</dbReference>
<protein>
    <submittedName>
        <fullName evidence="3">Uncharacterized protein</fullName>
    </submittedName>
</protein>
<feature type="compositionally biased region" description="Basic and acidic residues" evidence="2">
    <location>
        <begin position="18"/>
        <end position="35"/>
    </location>
</feature>
<organism evidence="3 4">
    <name type="scientific">Bugula neritina</name>
    <name type="common">Brown bryozoan</name>
    <name type="synonym">Sertularia neritina</name>
    <dbReference type="NCBI Taxonomy" id="10212"/>
    <lineage>
        <taxon>Eukaryota</taxon>
        <taxon>Metazoa</taxon>
        <taxon>Spiralia</taxon>
        <taxon>Lophotrochozoa</taxon>
        <taxon>Bryozoa</taxon>
        <taxon>Gymnolaemata</taxon>
        <taxon>Cheilostomatida</taxon>
        <taxon>Flustrina</taxon>
        <taxon>Buguloidea</taxon>
        <taxon>Bugulidae</taxon>
        <taxon>Bugula</taxon>
    </lineage>
</organism>
<evidence type="ECO:0000256" key="1">
    <source>
        <dbReference type="ARBA" id="ARBA00006905"/>
    </source>
</evidence>
<evidence type="ECO:0000313" key="3">
    <source>
        <dbReference type="EMBL" id="KAF6032514.1"/>
    </source>
</evidence>
<sequence>MARLDMKHGFLRYITKNQLDRDQYDKEIKQKEPSRARPNSSNKTRREAQAIYTPPHSTRREATKTANLSSCEATDNTTHENEDVSANQQTPDHKMADILFEDTEGITHKFRVYNTDDPEEVSRKFCEKMGYSQKYVQPLANKIRDGCSQYFTFTDDS</sequence>
<dbReference type="Pfam" id="PF10573">
    <property type="entry name" value="UPF0561"/>
    <property type="match status" value="1"/>
</dbReference>
<feature type="region of interest" description="Disordered" evidence="2">
    <location>
        <begin position="13"/>
        <end position="92"/>
    </location>
</feature>
<dbReference type="Proteomes" id="UP000593567">
    <property type="component" value="Unassembled WGS sequence"/>
</dbReference>
<dbReference type="PANTHER" id="PTHR34256">
    <property type="entry name" value="UPF0561 PROTEIN C2ORF68"/>
    <property type="match status" value="1"/>
</dbReference>
<evidence type="ECO:0000256" key="2">
    <source>
        <dbReference type="SAM" id="MobiDB-lite"/>
    </source>
</evidence>
<dbReference type="EMBL" id="VXIV02001497">
    <property type="protein sequence ID" value="KAF6032514.1"/>
    <property type="molecule type" value="Genomic_DNA"/>
</dbReference>
<reference evidence="3" key="1">
    <citation type="submission" date="2020-06" db="EMBL/GenBank/DDBJ databases">
        <title>Draft genome of Bugula neritina, a colonial animal packing powerful symbionts and potential medicines.</title>
        <authorList>
            <person name="Rayko M."/>
        </authorList>
    </citation>
    <scope>NUCLEOTIDE SEQUENCE [LARGE SCALE GENOMIC DNA]</scope>
    <source>
        <strain evidence="3">Kwan_BN1</strain>
    </source>
</reference>
<accession>A0A7J7K3J0</accession>
<dbReference type="AlphaFoldDB" id="A0A7J7K3J0"/>
<evidence type="ECO:0000313" key="4">
    <source>
        <dbReference type="Proteomes" id="UP000593567"/>
    </source>
</evidence>
<comment type="similarity">
    <text evidence="1">Belongs to the UPF0561 family.</text>
</comment>